<evidence type="ECO:0000259" key="1">
    <source>
        <dbReference type="Pfam" id="PF10287"/>
    </source>
</evidence>
<dbReference type="Pfam" id="PF10287">
    <property type="entry name" value="YJL171C_Tos1_C"/>
    <property type="match status" value="1"/>
</dbReference>
<evidence type="ECO:0000313" key="3">
    <source>
        <dbReference type="Proteomes" id="UP000750711"/>
    </source>
</evidence>
<dbReference type="PANTHER" id="PTHR31737:SF2">
    <property type="entry name" value="PROTEIN TOS1"/>
    <property type="match status" value="1"/>
</dbReference>
<dbReference type="InterPro" id="IPR018805">
    <property type="entry name" value="YJL171C/Tos1_C"/>
</dbReference>
<name>A0A9P8IH71_9PEZI</name>
<dbReference type="AlphaFoldDB" id="A0A9P8IH71"/>
<dbReference type="GO" id="GO:0009277">
    <property type="term" value="C:fungal-type cell wall"/>
    <property type="evidence" value="ECO:0007669"/>
    <property type="project" value="TreeGrafter"/>
</dbReference>
<protein>
    <recommendedName>
        <fullName evidence="1">Cell wall protein YJL171C/Tos1 C-terminal domain-containing protein</fullName>
    </recommendedName>
</protein>
<dbReference type="PANTHER" id="PTHR31737">
    <property type="entry name" value="PROTEIN TOS1"/>
    <property type="match status" value="1"/>
</dbReference>
<keyword evidence="3" id="KW-1185">Reference proteome</keyword>
<evidence type="ECO:0000313" key="2">
    <source>
        <dbReference type="EMBL" id="KAH0550970.1"/>
    </source>
</evidence>
<dbReference type="EMBL" id="JAGHQM010002317">
    <property type="protein sequence ID" value="KAH0550970.1"/>
    <property type="molecule type" value="Genomic_DNA"/>
</dbReference>
<dbReference type="Proteomes" id="UP000750711">
    <property type="component" value="Unassembled WGS sequence"/>
</dbReference>
<gene>
    <name evidence="2" type="ORF">GP486_007665</name>
</gene>
<organism evidence="2 3">
    <name type="scientific">Trichoglossum hirsutum</name>
    <dbReference type="NCBI Taxonomy" id="265104"/>
    <lineage>
        <taxon>Eukaryota</taxon>
        <taxon>Fungi</taxon>
        <taxon>Dikarya</taxon>
        <taxon>Ascomycota</taxon>
        <taxon>Pezizomycotina</taxon>
        <taxon>Geoglossomycetes</taxon>
        <taxon>Geoglossales</taxon>
        <taxon>Geoglossaceae</taxon>
        <taxon>Trichoglossum</taxon>
    </lineage>
</organism>
<reference evidence="2" key="1">
    <citation type="submission" date="2021-03" db="EMBL/GenBank/DDBJ databases">
        <title>Comparative genomics and phylogenomic investigation of the class Geoglossomycetes provide insights into ecological specialization and systematics.</title>
        <authorList>
            <person name="Melie T."/>
            <person name="Pirro S."/>
            <person name="Miller A.N."/>
            <person name="Quandt A."/>
        </authorList>
    </citation>
    <scope>NUCLEOTIDE SEQUENCE</scope>
    <source>
        <strain evidence="2">CAQ_001_2017</strain>
    </source>
</reference>
<comment type="caution">
    <text evidence="2">The sequence shown here is derived from an EMBL/GenBank/DDBJ whole genome shotgun (WGS) entry which is preliminary data.</text>
</comment>
<proteinExistence type="predicted"/>
<feature type="domain" description="Cell wall protein YJL171C/Tos1 C-terminal" evidence="1">
    <location>
        <begin position="10"/>
        <end position="142"/>
    </location>
</feature>
<accession>A0A9P8IH71</accession>
<sequence length="162" mass="17349">MGINTLLRSDGFKGGSKVFLMEFSMPNDPGASGMNADMPAIWILNAQIGRTLQYGKGDCSCWQTGCGEFDIFEVLDPGDFRCKSSLQIGSSHAKGDSNYFQRPTGGCIKVAVLFDGPSNSISIQILDSSTVISGSLTNAQVTGMWKQFAQDSPDISICQMPS</sequence>